<keyword evidence="2" id="KW-1185">Reference proteome</keyword>
<proteinExistence type="predicted"/>
<dbReference type="EMBL" id="CP137734">
    <property type="protein sequence ID" value="WOY96594.1"/>
    <property type="molecule type" value="Genomic_DNA"/>
</dbReference>
<accession>A0ACD4WHE4</accession>
<reference evidence="1" key="1">
    <citation type="submission" date="2023-10" db="EMBL/GenBank/DDBJ databases">
        <title>The genome sequence of Streptomyces violaceoruber CGMCC 4.1801.</title>
        <authorList>
            <person name="Mo P."/>
        </authorList>
    </citation>
    <scope>NUCLEOTIDE SEQUENCE</scope>
    <source>
        <strain evidence="1">CGMCC 4.1801</strain>
    </source>
</reference>
<gene>
    <name evidence="1" type="ORF">R2E43_03695</name>
</gene>
<dbReference type="Proteomes" id="UP001303608">
    <property type="component" value="Chromosome"/>
</dbReference>
<sequence length="42" mass="4282">MSTIGLLVGGDPPAQGHTSLPRPATASSSRSIAHRAGAWGRR</sequence>
<evidence type="ECO:0000313" key="1">
    <source>
        <dbReference type="EMBL" id="WOY96594.1"/>
    </source>
</evidence>
<name>A0ACD4WHE4_STRVN</name>
<protein>
    <submittedName>
        <fullName evidence="1">Uncharacterized protein</fullName>
    </submittedName>
</protein>
<evidence type="ECO:0000313" key="2">
    <source>
        <dbReference type="Proteomes" id="UP001303608"/>
    </source>
</evidence>
<organism evidence="1 2">
    <name type="scientific">Streptomyces violaceoruber</name>
    <dbReference type="NCBI Taxonomy" id="1935"/>
    <lineage>
        <taxon>Bacteria</taxon>
        <taxon>Bacillati</taxon>
        <taxon>Actinomycetota</taxon>
        <taxon>Actinomycetes</taxon>
        <taxon>Kitasatosporales</taxon>
        <taxon>Streptomycetaceae</taxon>
        <taxon>Streptomyces</taxon>
        <taxon>Streptomyces violaceoruber group</taxon>
    </lineage>
</organism>